<evidence type="ECO:0008006" key="4">
    <source>
        <dbReference type="Google" id="ProtNLM"/>
    </source>
</evidence>
<dbReference type="SUPFAM" id="SSF53474">
    <property type="entry name" value="alpha/beta-Hydrolases"/>
    <property type="match status" value="1"/>
</dbReference>
<proteinExistence type="predicted"/>
<dbReference type="RefSeq" id="WP_345053503.1">
    <property type="nucleotide sequence ID" value="NZ_BAABED010000001.1"/>
</dbReference>
<protein>
    <recommendedName>
        <fullName evidence="4">Alpha/beta hydrolase</fullName>
    </recommendedName>
</protein>
<name>A0ABV5UVI0_9MICC</name>
<dbReference type="Proteomes" id="UP001589536">
    <property type="component" value="Unassembled WGS sequence"/>
</dbReference>
<reference evidence="2 3" key="1">
    <citation type="submission" date="2024-09" db="EMBL/GenBank/DDBJ databases">
        <authorList>
            <person name="Sun Q."/>
            <person name="Mori K."/>
        </authorList>
    </citation>
    <scope>NUCLEOTIDE SEQUENCE [LARGE SCALE GENOMIC DNA]</scope>
    <source>
        <strain evidence="2 3">JCM 13519</strain>
    </source>
</reference>
<dbReference type="Gene3D" id="3.40.50.1820">
    <property type="entry name" value="alpha/beta hydrolase"/>
    <property type="match status" value="1"/>
</dbReference>
<keyword evidence="3" id="KW-1185">Reference proteome</keyword>
<evidence type="ECO:0000256" key="1">
    <source>
        <dbReference type="SAM" id="MobiDB-lite"/>
    </source>
</evidence>
<dbReference type="EMBL" id="JBHMBH010000042">
    <property type="protein sequence ID" value="MFB9716238.1"/>
    <property type="molecule type" value="Genomic_DNA"/>
</dbReference>
<gene>
    <name evidence="2" type="ORF">ACFFPI_19240</name>
</gene>
<sequence length="473" mass="48504">MAEIAPVGGGTAPHPQPPGPDGTLRIRGGVGGINFQFEELLAGAAALDELVLQLQAVEREAEAVRTALFPYQASSYGSGSNAIIAVGESGRDIGRVREQLQRIGSDVRASHREYEFAESHLAIRLRTGMGLPVLSDGPNRLDLGARGATEGIVQDLPRILASMMGLPPVAANLVGAIVGPTDVGAVVRTIAAIPAFDFLKPRPITVSGGGTISKSVDLSAAGMLEELRHVSAGSEGEIAVVQVDKDGERAWVVLIPGTQLGNPPGGSNPWDEAGIADALGYNSKETSKAIRQALLEAGAVAGETVVAVGHSQGGIHAMNLSQDKAFLAEYNLKFVVTAGSPVGGITPQAGIGSLHLEHEHDVVPGADGKVNSDTKDRVTVTMTNPVDLAPGENLPIGPAHKLSGYEEGAKLVQLSSDPSLVASTAALGGLLGVGGMAKVSRFKLSRDAPQPAATPSRTKPAVPSDIRSGSGAR</sequence>
<feature type="region of interest" description="Disordered" evidence="1">
    <location>
        <begin position="445"/>
        <end position="473"/>
    </location>
</feature>
<evidence type="ECO:0000313" key="2">
    <source>
        <dbReference type="EMBL" id="MFB9716238.1"/>
    </source>
</evidence>
<accession>A0ABV5UVI0</accession>
<feature type="region of interest" description="Disordered" evidence="1">
    <location>
        <begin position="1"/>
        <end position="22"/>
    </location>
</feature>
<evidence type="ECO:0000313" key="3">
    <source>
        <dbReference type="Proteomes" id="UP001589536"/>
    </source>
</evidence>
<comment type="caution">
    <text evidence="2">The sequence shown here is derived from an EMBL/GenBank/DDBJ whole genome shotgun (WGS) entry which is preliminary data.</text>
</comment>
<dbReference type="InterPro" id="IPR029058">
    <property type="entry name" value="AB_hydrolase_fold"/>
</dbReference>
<organism evidence="2 3">
    <name type="scientific">Arthrobacter methylotrophus</name>
    <dbReference type="NCBI Taxonomy" id="121291"/>
    <lineage>
        <taxon>Bacteria</taxon>
        <taxon>Bacillati</taxon>
        <taxon>Actinomycetota</taxon>
        <taxon>Actinomycetes</taxon>
        <taxon>Micrococcales</taxon>
        <taxon>Micrococcaceae</taxon>
        <taxon>Arthrobacter</taxon>
    </lineage>
</organism>